<evidence type="ECO:0000313" key="2">
    <source>
        <dbReference type="EMBL" id="KAL3340144.1"/>
    </source>
</evidence>
<protein>
    <submittedName>
        <fullName evidence="2">Uncharacterized protein</fullName>
    </submittedName>
</protein>
<dbReference type="PANTHER" id="PTHR35689:SF1">
    <property type="entry name" value="EARLY ENDOSOME ANTIGEN"/>
    <property type="match status" value="1"/>
</dbReference>
<organism evidence="2 3">
    <name type="scientific">Solanum stoloniferum</name>
    <dbReference type="NCBI Taxonomy" id="62892"/>
    <lineage>
        <taxon>Eukaryota</taxon>
        <taxon>Viridiplantae</taxon>
        <taxon>Streptophyta</taxon>
        <taxon>Embryophyta</taxon>
        <taxon>Tracheophyta</taxon>
        <taxon>Spermatophyta</taxon>
        <taxon>Magnoliopsida</taxon>
        <taxon>eudicotyledons</taxon>
        <taxon>Gunneridae</taxon>
        <taxon>Pentapetalae</taxon>
        <taxon>asterids</taxon>
        <taxon>lamiids</taxon>
        <taxon>Solanales</taxon>
        <taxon>Solanaceae</taxon>
        <taxon>Solanoideae</taxon>
        <taxon>Solaneae</taxon>
        <taxon>Solanum</taxon>
    </lineage>
</organism>
<gene>
    <name evidence="2" type="ORF">AABB24_028657</name>
</gene>
<dbReference type="EMBL" id="JBJKTR010000016">
    <property type="protein sequence ID" value="KAL3340144.1"/>
    <property type="molecule type" value="Genomic_DNA"/>
</dbReference>
<feature type="coiled-coil region" evidence="1">
    <location>
        <begin position="32"/>
        <end position="150"/>
    </location>
</feature>
<dbReference type="AlphaFoldDB" id="A0ABD2S7G6"/>
<proteinExistence type="predicted"/>
<keyword evidence="3" id="KW-1185">Reference proteome</keyword>
<keyword evidence="1" id="KW-0175">Coiled coil</keyword>
<accession>A0ABD2S7G6</accession>
<reference evidence="2 3" key="1">
    <citation type="submission" date="2024-05" db="EMBL/GenBank/DDBJ databases">
        <title>De novo assembly of an allotetraploid wild potato.</title>
        <authorList>
            <person name="Hosaka A.J."/>
        </authorList>
    </citation>
    <scope>NUCLEOTIDE SEQUENCE [LARGE SCALE GENOMIC DNA]</scope>
    <source>
        <tissue evidence="2">Young leaves</tissue>
    </source>
</reference>
<evidence type="ECO:0000256" key="1">
    <source>
        <dbReference type="SAM" id="Coils"/>
    </source>
</evidence>
<evidence type="ECO:0000313" key="3">
    <source>
        <dbReference type="Proteomes" id="UP001627284"/>
    </source>
</evidence>
<dbReference type="Proteomes" id="UP001627284">
    <property type="component" value="Unassembled WGS sequence"/>
</dbReference>
<dbReference type="PANTHER" id="PTHR35689">
    <property type="entry name" value="EARLY ENDOSOME ANTIGEN"/>
    <property type="match status" value="1"/>
</dbReference>
<name>A0ABD2S7G6_9SOLN</name>
<comment type="caution">
    <text evidence="2">The sequence shown here is derived from an EMBL/GenBank/DDBJ whole genome shotgun (WGS) entry which is preliminary data.</text>
</comment>
<sequence length="173" mass="20569">MDLSQETEDYIRESIEYSLGLPVSSQTLQLKLRASEESLVHLRNRYLSLQAKLKEKDETIERTRAESSMNALALKRFVDENQRLAVECSNLLAQCKRWEKECALYDHDREALMDFGNEADERAKEAEIRVRDLEEEVRKLSEELHFYKCQYETQVPQMMLRWNRICSTICWKL</sequence>